<dbReference type="InterPro" id="IPR012506">
    <property type="entry name" value="TMEM86B-like"/>
</dbReference>
<dbReference type="Pfam" id="PF07947">
    <property type="entry name" value="YhhN"/>
    <property type="match status" value="1"/>
</dbReference>
<proteinExistence type="inferred from homology"/>
<evidence type="ECO:0000313" key="8">
    <source>
        <dbReference type="Proteomes" id="UP000321933"/>
    </source>
</evidence>
<keyword evidence="3 6" id="KW-0812">Transmembrane</keyword>
<feature type="transmembrane region" description="Helical" evidence="6">
    <location>
        <begin position="6"/>
        <end position="24"/>
    </location>
</feature>
<gene>
    <name evidence="7" type="ORF">FVW59_03465</name>
</gene>
<evidence type="ECO:0000256" key="2">
    <source>
        <dbReference type="ARBA" id="ARBA00007375"/>
    </source>
</evidence>
<evidence type="ECO:0000256" key="1">
    <source>
        <dbReference type="ARBA" id="ARBA00004141"/>
    </source>
</evidence>
<keyword evidence="5 6" id="KW-0472">Membrane</keyword>
<dbReference type="RefSeq" id="WP_148062813.1">
    <property type="nucleotide sequence ID" value="NZ_VRYZ01000001.1"/>
</dbReference>
<evidence type="ECO:0000256" key="4">
    <source>
        <dbReference type="ARBA" id="ARBA00022989"/>
    </source>
</evidence>
<keyword evidence="4 6" id="KW-1133">Transmembrane helix</keyword>
<dbReference type="EMBL" id="VRYZ01000001">
    <property type="protein sequence ID" value="TXS94973.1"/>
    <property type="molecule type" value="Genomic_DNA"/>
</dbReference>
<reference evidence="7 8" key="1">
    <citation type="submission" date="2019-08" db="EMBL/GenBank/DDBJ databases">
        <title>Parahaliea maris sp. nov., isolated from the surface seawater.</title>
        <authorList>
            <person name="Liu Y."/>
        </authorList>
    </citation>
    <scope>NUCLEOTIDE SEQUENCE [LARGE SCALE GENOMIC DNA]</scope>
    <source>
        <strain evidence="7 8">S2-26</strain>
    </source>
</reference>
<feature type="transmembrane region" description="Helical" evidence="6">
    <location>
        <begin position="105"/>
        <end position="127"/>
    </location>
</feature>
<comment type="caution">
    <text evidence="7">The sequence shown here is derived from an EMBL/GenBank/DDBJ whole genome shotgun (WGS) entry which is preliminary data.</text>
</comment>
<dbReference type="PANTHER" id="PTHR31885">
    <property type="entry name" value="GH04784P"/>
    <property type="match status" value="1"/>
</dbReference>
<evidence type="ECO:0000256" key="5">
    <source>
        <dbReference type="ARBA" id="ARBA00023136"/>
    </source>
</evidence>
<keyword evidence="8" id="KW-1185">Reference proteome</keyword>
<feature type="transmembrane region" description="Helical" evidence="6">
    <location>
        <begin position="139"/>
        <end position="157"/>
    </location>
</feature>
<evidence type="ECO:0000313" key="7">
    <source>
        <dbReference type="EMBL" id="TXS94973.1"/>
    </source>
</evidence>
<dbReference type="GO" id="GO:0016020">
    <property type="term" value="C:membrane"/>
    <property type="evidence" value="ECO:0007669"/>
    <property type="project" value="UniProtKB-SubCell"/>
</dbReference>
<dbReference type="Proteomes" id="UP000321933">
    <property type="component" value="Unassembled WGS sequence"/>
</dbReference>
<comment type="subcellular location">
    <subcellularLocation>
        <location evidence="1">Membrane</location>
        <topology evidence="1">Multi-pass membrane protein</topology>
    </subcellularLocation>
</comment>
<protein>
    <submittedName>
        <fullName evidence="7">Lysoplasmalogenase</fullName>
    </submittedName>
</protein>
<dbReference type="PANTHER" id="PTHR31885:SF6">
    <property type="entry name" value="GH04784P"/>
    <property type="match status" value="1"/>
</dbReference>
<comment type="similarity">
    <text evidence="2">Belongs to the TMEM86 family.</text>
</comment>
<sequence>MINTYTALLLAVLTIPALVVADYRQWRPGRYLCKPLAALAFLALAWSLGALHSSYGQWLLAGLVACMAGDLLLMFERQSAFMAGLGAFLVGHLLYIVAFCQLPGTVGALWVSALPVAILVFASWRWLAPHVPGDMRLAVRLYIAVIAAMLLAASTTWGNPAALWILPGAVGFALSDLAVARQQFVLSERRNGLWGTPLYFVSQLLLAASVSSV</sequence>
<feature type="transmembrane region" description="Helical" evidence="6">
    <location>
        <begin position="80"/>
        <end position="99"/>
    </location>
</feature>
<dbReference type="AlphaFoldDB" id="A0A5C9A267"/>
<evidence type="ECO:0000256" key="6">
    <source>
        <dbReference type="SAM" id="Phobius"/>
    </source>
</evidence>
<accession>A0A5C9A267</accession>
<organism evidence="7 8">
    <name type="scientific">Parahaliea aestuarii</name>
    <dbReference type="NCBI Taxonomy" id="1852021"/>
    <lineage>
        <taxon>Bacteria</taxon>
        <taxon>Pseudomonadati</taxon>
        <taxon>Pseudomonadota</taxon>
        <taxon>Gammaproteobacteria</taxon>
        <taxon>Cellvibrionales</taxon>
        <taxon>Halieaceae</taxon>
        <taxon>Parahaliea</taxon>
    </lineage>
</organism>
<dbReference type="OrthoDB" id="345840at2"/>
<name>A0A5C9A267_9GAMM</name>
<evidence type="ECO:0000256" key="3">
    <source>
        <dbReference type="ARBA" id="ARBA00022692"/>
    </source>
</evidence>
<feature type="transmembrane region" description="Helical" evidence="6">
    <location>
        <begin position="55"/>
        <end position="73"/>
    </location>
</feature>
<feature type="transmembrane region" description="Helical" evidence="6">
    <location>
        <begin position="31"/>
        <end position="49"/>
    </location>
</feature>
<dbReference type="GO" id="GO:0016787">
    <property type="term" value="F:hydrolase activity"/>
    <property type="evidence" value="ECO:0007669"/>
    <property type="project" value="TreeGrafter"/>
</dbReference>